<dbReference type="SUPFAM" id="SSF53720">
    <property type="entry name" value="ALDH-like"/>
    <property type="match status" value="1"/>
</dbReference>
<dbReference type="EMBL" id="JAADJG010001803">
    <property type="protein sequence ID" value="KAF4414608.1"/>
    <property type="molecule type" value="Genomic_DNA"/>
</dbReference>
<dbReference type="InterPro" id="IPR016161">
    <property type="entry name" value="Ald_DH/histidinol_DH"/>
</dbReference>
<comment type="caution">
    <text evidence="2">The sequence shown here is derived from an EMBL/GenBank/DDBJ whole genome shotgun (WGS) entry which is preliminary data.</text>
</comment>
<reference evidence="2" key="1">
    <citation type="submission" date="2020-01" db="EMBL/GenBank/DDBJ databases">
        <title>Identification and distribution of gene clusters putatively required for synthesis of sphingolipid metabolism inhibitors in phylogenetically diverse species of the filamentous fungus Fusarium.</title>
        <authorList>
            <person name="Kim H.-S."/>
            <person name="Busman M."/>
            <person name="Brown D.W."/>
            <person name="Divon H."/>
            <person name="Uhlig S."/>
            <person name="Proctor R.H."/>
        </authorList>
    </citation>
    <scope>NUCLEOTIDE SEQUENCE</scope>
    <source>
        <strain evidence="2">NRRL 53441</strain>
    </source>
</reference>
<feature type="non-terminal residue" evidence="2">
    <location>
        <position position="131"/>
    </location>
</feature>
<accession>A0A8H4J8X8</accession>
<gene>
    <name evidence="2" type="ORF">F53441_14728</name>
</gene>
<dbReference type="Pfam" id="PF00171">
    <property type="entry name" value="Aldedh"/>
    <property type="match status" value="1"/>
</dbReference>
<dbReference type="GO" id="GO:0016491">
    <property type="term" value="F:oxidoreductase activity"/>
    <property type="evidence" value="ECO:0007669"/>
    <property type="project" value="InterPro"/>
</dbReference>
<evidence type="ECO:0000313" key="3">
    <source>
        <dbReference type="Proteomes" id="UP000605986"/>
    </source>
</evidence>
<keyword evidence="3" id="KW-1185">Reference proteome</keyword>
<evidence type="ECO:0000313" key="2">
    <source>
        <dbReference type="EMBL" id="KAF4414608.1"/>
    </source>
</evidence>
<dbReference type="InterPro" id="IPR015590">
    <property type="entry name" value="Aldehyde_DH_dom"/>
</dbReference>
<evidence type="ECO:0000259" key="1">
    <source>
        <dbReference type="Pfam" id="PF00171"/>
    </source>
</evidence>
<dbReference type="PANTHER" id="PTHR43111">
    <property type="entry name" value="ALDEHYDE DEHYDROGENASE B-RELATED"/>
    <property type="match status" value="1"/>
</dbReference>
<proteinExistence type="predicted"/>
<dbReference type="OrthoDB" id="5596991at2759"/>
<sequence>MSKSFAAIRSAAIDGRLHNPIYRKDQLKNLHSALADNAVQIQDAIAKDSKHQPAEVKVEYWLALQALAEAHSSINPAKAFEEEYAVANGHDDTSSREPVGIVVIEPSSHAFFYGLIAALAPTLAAGNCVVV</sequence>
<dbReference type="Proteomes" id="UP000605986">
    <property type="component" value="Unassembled WGS sequence"/>
</dbReference>
<dbReference type="InterPro" id="IPR016162">
    <property type="entry name" value="Ald_DH_N"/>
</dbReference>
<protein>
    <submittedName>
        <fullName evidence="2">Aldehyde dehydrogenase family 3 member B1</fullName>
    </submittedName>
</protein>
<dbReference type="Gene3D" id="3.40.605.10">
    <property type="entry name" value="Aldehyde Dehydrogenase, Chain A, domain 1"/>
    <property type="match status" value="1"/>
</dbReference>
<dbReference type="PANTHER" id="PTHR43111:SF1">
    <property type="entry name" value="ALDEHYDE DEHYDROGENASE B-RELATED"/>
    <property type="match status" value="1"/>
</dbReference>
<name>A0A8H4J8X8_9HYPO</name>
<organism evidence="2 3">
    <name type="scientific">Fusarium austroafricanum</name>
    <dbReference type="NCBI Taxonomy" id="2364996"/>
    <lineage>
        <taxon>Eukaryota</taxon>
        <taxon>Fungi</taxon>
        <taxon>Dikarya</taxon>
        <taxon>Ascomycota</taxon>
        <taxon>Pezizomycotina</taxon>
        <taxon>Sordariomycetes</taxon>
        <taxon>Hypocreomycetidae</taxon>
        <taxon>Hypocreales</taxon>
        <taxon>Nectriaceae</taxon>
        <taxon>Fusarium</taxon>
        <taxon>Fusarium concolor species complex</taxon>
    </lineage>
</organism>
<feature type="domain" description="Aldehyde dehydrogenase" evidence="1">
    <location>
        <begin position="18"/>
        <end position="131"/>
    </location>
</feature>
<dbReference type="AlphaFoldDB" id="A0A8H4J8X8"/>